<feature type="binding site" evidence="7">
    <location>
        <begin position="3"/>
        <end position="14"/>
    </location>
    <ligand>
        <name>NAD(+)</name>
        <dbReference type="ChEBI" id="CHEBI:57540"/>
    </ligand>
</feature>
<protein>
    <recommendedName>
        <fullName evidence="3 7">Mannitol-1-phosphate 5-dehydrogenase</fullName>
        <ecNumber evidence="2 7">1.1.1.17</ecNumber>
    </recommendedName>
</protein>
<evidence type="ECO:0000256" key="5">
    <source>
        <dbReference type="ARBA" id="ARBA00023027"/>
    </source>
</evidence>
<evidence type="ECO:0000259" key="8">
    <source>
        <dbReference type="Pfam" id="PF01232"/>
    </source>
</evidence>
<organism evidence="10 11">
    <name type="scientific">Paenibacillus antri</name>
    <dbReference type="NCBI Taxonomy" id="2582848"/>
    <lineage>
        <taxon>Bacteria</taxon>
        <taxon>Bacillati</taxon>
        <taxon>Bacillota</taxon>
        <taxon>Bacilli</taxon>
        <taxon>Bacillales</taxon>
        <taxon>Paenibacillaceae</taxon>
        <taxon>Paenibacillus</taxon>
    </lineage>
</organism>
<reference evidence="10 11" key="1">
    <citation type="submission" date="2019-05" db="EMBL/GenBank/DDBJ databases">
        <authorList>
            <person name="Narsing Rao M.P."/>
            <person name="Li W.J."/>
        </authorList>
    </citation>
    <scope>NUCLEOTIDE SEQUENCE [LARGE SCALE GENOMIC DNA]</scope>
    <source>
        <strain evidence="10 11">SYSU_K30003</strain>
    </source>
</reference>
<dbReference type="PRINTS" id="PR00084">
    <property type="entry name" value="MTLDHDRGNASE"/>
</dbReference>
<dbReference type="PANTHER" id="PTHR30524">
    <property type="entry name" value="MANNITOL-1-PHOSPHATE 5-DEHYDROGENASE"/>
    <property type="match status" value="1"/>
</dbReference>
<comment type="similarity">
    <text evidence="1 7">Belongs to the mannitol dehydrogenase family.</text>
</comment>
<evidence type="ECO:0000256" key="1">
    <source>
        <dbReference type="ARBA" id="ARBA00006541"/>
    </source>
</evidence>
<gene>
    <name evidence="7" type="primary">mtlD</name>
    <name evidence="10" type="ORF">FE782_26630</name>
</gene>
<accession>A0A5R9FYS3</accession>
<dbReference type="NCBIfam" id="NF002646">
    <property type="entry name" value="PRK02318.1-2"/>
    <property type="match status" value="1"/>
</dbReference>
<proteinExistence type="inferred from homology"/>
<dbReference type="InterPro" id="IPR023028">
    <property type="entry name" value="Mannitol_1_phos_5_DH"/>
</dbReference>
<dbReference type="Proteomes" id="UP000309676">
    <property type="component" value="Unassembled WGS sequence"/>
</dbReference>
<dbReference type="NCBIfam" id="NF002649">
    <property type="entry name" value="PRK02318.2-1"/>
    <property type="match status" value="1"/>
</dbReference>
<dbReference type="AlphaFoldDB" id="A0A5R9FYS3"/>
<dbReference type="GO" id="GO:0019592">
    <property type="term" value="P:mannitol catabolic process"/>
    <property type="evidence" value="ECO:0007669"/>
    <property type="project" value="TreeGrafter"/>
</dbReference>
<dbReference type="InterPro" id="IPR036291">
    <property type="entry name" value="NAD(P)-bd_dom_sf"/>
</dbReference>
<dbReference type="Pfam" id="PF08125">
    <property type="entry name" value="Mannitol_dh_C"/>
    <property type="match status" value="1"/>
</dbReference>
<dbReference type="Gene3D" id="3.40.50.720">
    <property type="entry name" value="NAD(P)-binding Rossmann-like Domain"/>
    <property type="match status" value="1"/>
</dbReference>
<evidence type="ECO:0000259" key="9">
    <source>
        <dbReference type="Pfam" id="PF08125"/>
    </source>
</evidence>
<dbReference type="InterPro" id="IPR008927">
    <property type="entry name" value="6-PGluconate_DH-like_C_sf"/>
</dbReference>
<name>A0A5R9FYS3_9BACL</name>
<comment type="catalytic activity">
    <reaction evidence="6 7">
        <text>D-mannitol 1-phosphate + NAD(+) = beta-D-fructose 6-phosphate + NADH + H(+)</text>
        <dbReference type="Rhea" id="RHEA:19661"/>
        <dbReference type="ChEBI" id="CHEBI:15378"/>
        <dbReference type="ChEBI" id="CHEBI:57540"/>
        <dbReference type="ChEBI" id="CHEBI:57634"/>
        <dbReference type="ChEBI" id="CHEBI:57945"/>
        <dbReference type="ChEBI" id="CHEBI:61381"/>
        <dbReference type="EC" id="1.1.1.17"/>
    </reaction>
</comment>
<dbReference type="EMBL" id="VCIW01000023">
    <property type="protein sequence ID" value="TLS49207.1"/>
    <property type="molecule type" value="Genomic_DNA"/>
</dbReference>
<dbReference type="Pfam" id="PF01232">
    <property type="entry name" value="Mannitol_dh"/>
    <property type="match status" value="1"/>
</dbReference>
<dbReference type="NCBIfam" id="NF002647">
    <property type="entry name" value="PRK02318.1-3"/>
    <property type="match status" value="1"/>
</dbReference>
<dbReference type="EC" id="1.1.1.17" evidence="2 7"/>
<feature type="domain" description="Mannitol dehydrogenase N-terminal" evidence="8">
    <location>
        <begin position="1"/>
        <end position="192"/>
    </location>
</feature>
<dbReference type="GO" id="GO:0008926">
    <property type="term" value="F:mannitol-1-phosphate 5-dehydrogenase activity"/>
    <property type="evidence" value="ECO:0007669"/>
    <property type="project" value="UniProtKB-UniRule"/>
</dbReference>
<sequence length="400" mass="42980">MIAVHFGAGNIGRGFIGLMLSQAGYDVVFVDVNEALVAALQERKRYDVEFADGRGEAVVVRNVDAIDGKRVDLVAERIAGADLVTTAVGVNVLKFIADGIARGIERRLAAAAGGSPAPLHVIACENAIGGSTQLKEHVYAHLSAETREAAARYVAFPDAAVDRIVPLQKHDDPLRVAVEPFAEWVVDRSAMLPGGPPPIEGVHYVDRLQPYIERKLFTVNTGHCCAAYHGFLRGHETIQSAMADDAVRAEVVSILEETGAMLVRQYGFPEAEHRRYLETTVERFANPHLTDEVARVGRSPIRKLSPNDRLVRPATLAHGLGIPVPHLAKAMGAALRFDVPGDPEAAELQQALRRDGAPAVLTRVTGLPEDHPIHNQAAAAYEDLAAEASRAADPKGATRS</sequence>
<dbReference type="GO" id="GO:0005829">
    <property type="term" value="C:cytosol"/>
    <property type="evidence" value="ECO:0007669"/>
    <property type="project" value="TreeGrafter"/>
</dbReference>
<dbReference type="HAMAP" id="MF_00196">
    <property type="entry name" value="Mannitol_dehydrog"/>
    <property type="match status" value="1"/>
</dbReference>
<dbReference type="InterPro" id="IPR013131">
    <property type="entry name" value="Mannitol_DH_N"/>
</dbReference>
<dbReference type="NCBIfam" id="NF002652">
    <property type="entry name" value="PRK02318.2-5"/>
    <property type="match status" value="1"/>
</dbReference>
<dbReference type="OrthoDB" id="271711at2"/>
<dbReference type="SUPFAM" id="SSF51735">
    <property type="entry name" value="NAD(P)-binding Rossmann-fold domains"/>
    <property type="match status" value="1"/>
</dbReference>
<keyword evidence="4 7" id="KW-0560">Oxidoreductase</keyword>
<dbReference type="SUPFAM" id="SSF48179">
    <property type="entry name" value="6-phosphogluconate dehydrogenase C-terminal domain-like"/>
    <property type="match status" value="1"/>
</dbReference>
<dbReference type="InterPro" id="IPR023027">
    <property type="entry name" value="Mannitol_DH_CS"/>
</dbReference>
<dbReference type="RefSeq" id="WP_138197405.1">
    <property type="nucleotide sequence ID" value="NZ_VCIW01000023.1"/>
</dbReference>
<feature type="domain" description="Mannitol dehydrogenase C-terminal" evidence="9">
    <location>
        <begin position="208"/>
        <end position="383"/>
    </location>
</feature>
<evidence type="ECO:0000313" key="11">
    <source>
        <dbReference type="Proteomes" id="UP000309676"/>
    </source>
</evidence>
<dbReference type="InterPro" id="IPR013328">
    <property type="entry name" value="6PGD_dom2"/>
</dbReference>
<keyword evidence="5 7" id="KW-0520">NAD</keyword>
<evidence type="ECO:0000256" key="6">
    <source>
        <dbReference type="ARBA" id="ARBA00048615"/>
    </source>
</evidence>
<dbReference type="PROSITE" id="PS00974">
    <property type="entry name" value="MANNITOL_DHGENASE"/>
    <property type="match status" value="1"/>
</dbReference>
<keyword evidence="11" id="KW-1185">Reference proteome</keyword>
<dbReference type="PANTHER" id="PTHR30524:SF0">
    <property type="entry name" value="ALTRONATE OXIDOREDUCTASE-RELATED"/>
    <property type="match status" value="1"/>
</dbReference>
<evidence type="ECO:0000256" key="4">
    <source>
        <dbReference type="ARBA" id="ARBA00023002"/>
    </source>
</evidence>
<dbReference type="InterPro" id="IPR000669">
    <property type="entry name" value="Mannitol_DH"/>
</dbReference>
<comment type="caution">
    <text evidence="10">The sequence shown here is derived from an EMBL/GenBank/DDBJ whole genome shotgun (WGS) entry which is preliminary data.</text>
</comment>
<evidence type="ECO:0000256" key="7">
    <source>
        <dbReference type="HAMAP-Rule" id="MF_00196"/>
    </source>
</evidence>
<evidence type="ECO:0000256" key="2">
    <source>
        <dbReference type="ARBA" id="ARBA00012939"/>
    </source>
</evidence>
<evidence type="ECO:0000256" key="3">
    <source>
        <dbReference type="ARBA" id="ARBA00016219"/>
    </source>
</evidence>
<dbReference type="Gene3D" id="1.10.1040.10">
    <property type="entry name" value="N-(1-d-carboxylethyl)-l-norvaline Dehydrogenase, domain 2"/>
    <property type="match status" value="1"/>
</dbReference>
<evidence type="ECO:0000313" key="10">
    <source>
        <dbReference type="EMBL" id="TLS49207.1"/>
    </source>
</evidence>
<dbReference type="InterPro" id="IPR013118">
    <property type="entry name" value="Mannitol_DH_C"/>
</dbReference>